<evidence type="ECO:0008006" key="3">
    <source>
        <dbReference type="Google" id="ProtNLM"/>
    </source>
</evidence>
<dbReference type="Proteomes" id="UP000295293">
    <property type="component" value="Unassembled WGS sequence"/>
</dbReference>
<protein>
    <recommendedName>
        <fullName evidence="3">DUF2188 domain-containing protein</fullName>
    </recommendedName>
</protein>
<evidence type="ECO:0000313" key="2">
    <source>
        <dbReference type="Proteomes" id="UP000295293"/>
    </source>
</evidence>
<accession>A0A4V3DMR3</accession>
<organism evidence="1 2">
    <name type="scientific">Tahibacter aquaticus</name>
    <dbReference type="NCBI Taxonomy" id="520092"/>
    <lineage>
        <taxon>Bacteria</taxon>
        <taxon>Pseudomonadati</taxon>
        <taxon>Pseudomonadota</taxon>
        <taxon>Gammaproteobacteria</taxon>
        <taxon>Lysobacterales</taxon>
        <taxon>Rhodanobacteraceae</taxon>
        <taxon>Tahibacter</taxon>
    </lineage>
</organism>
<keyword evidence="2" id="KW-1185">Reference proteome</keyword>
<proteinExistence type="predicted"/>
<name>A0A4V3DMR3_9GAMM</name>
<dbReference type="AlphaFoldDB" id="A0A4V3DMR3"/>
<evidence type="ECO:0000313" key="1">
    <source>
        <dbReference type="EMBL" id="TDR45606.1"/>
    </source>
</evidence>
<gene>
    <name evidence="1" type="ORF">DFR29_10434</name>
</gene>
<dbReference type="RefSeq" id="WP_133817983.1">
    <property type="nucleotide sequence ID" value="NZ_SNZH01000004.1"/>
</dbReference>
<comment type="caution">
    <text evidence="1">The sequence shown here is derived from an EMBL/GenBank/DDBJ whole genome shotgun (WGS) entry which is preliminary data.</text>
</comment>
<reference evidence="1 2" key="1">
    <citation type="submission" date="2019-03" db="EMBL/GenBank/DDBJ databases">
        <title>Genomic Encyclopedia of Type Strains, Phase IV (KMG-IV): sequencing the most valuable type-strain genomes for metagenomic binning, comparative biology and taxonomic classification.</title>
        <authorList>
            <person name="Goeker M."/>
        </authorList>
    </citation>
    <scope>NUCLEOTIDE SEQUENCE [LARGE SCALE GENOMIC DNA]</scope>
    <source>
        <strain evidence="1 2">DSM 21667</strain>
    </source>
</reference>
<sequence>MYRRHYTVRYNPERTEWELFRGASDRQASDVVASYATQEAAIAGCESICSQIVAAGMAAYLHIEAEDGTVVAERTFSPELSA</sequence>
<dbReference type="EMBL" id="SNZH01000004">
    <property type="protein sequence ID" value="TDR45606.1"/>
    <property type="molecule type" value="Genomic_DNA"/>
</dbReference>